<proteinExistence type="predicted"/>
<dbReference type="InterPro" id="IPR014488">
    <property type="entry name" value="UCP017371"/>
</dbReference>
<dbReference type="Proteomes" id="UP000198981">
    <property type="component" value="Unassembled WGS sequence"/>
</dbReference>
<keyword evidence="2" id="KW-1185">Reference proteome</keyword>
<organism evidence="1 2">
    <name type="scientific">Klenkia marina</name>
    <dbReference type="NCBI Taxonomy" id="1960309"/>
    <lineage>
        <taxon>Bacteria</taxon>
        <taxon>Bacillati</taxon>
        <taxon>Actinomycetota</taxon>
        <taxon>Actinomycetes</taxon>
        <taxon>Geodermatophilales</taxon>
        <taxon>Geodermatophilaceae</taxon>
        <taxon>Klenkia</taxon>
    </lineage>
</organism>
<dbReference type="PIRSF" id="PIRSF017371">
    <property type="entry name" value="UCP017371"/>
    <property type="match status" value="1"/>
</dbReference>
<sequence length="153" mass="16434">MGRLDGMGQVVATAEHVVHAPADRVQAALADYAGTRQRIAGPQFSEYRVESGGQGAGTRVHWRFAATEKRVRDQVVAVTELPDGGGLVESDTNSSMVTTWTVHPADAGTTTVRVRTTWDGASGIGGFFERTFAPKGLARTYTGMLERLDAELR</sequence>
<dbReference type="InterPro" id="IPR023393">
    <property type="entry name" value="START-like_dom_sf"/>
</dbReference>
<dbReference type="Pfam" id="PF10604">
    <property type="entry name" value="Polyketide_cyc2"/>
    <property type="match status" value="1"/>
</dbReference>
<dbReference type="Gene3D" id="3.30.530.20">
    <property type="match status" value="1"/>
</dbReference>
<evidence type="ECO:0000313" key="2">
    <source>
        <dbReference type="Proteomes" id="UP000198981"/>
    </source>
</evidence>
<gene>
    <name evidence="1" type="ORF">SAMN03159343_0503</name>
</gene>
<name>A0A1G4XCD1_9ACTN</name>
<dbReference type="EMBL" id="FMUH01000001">
    <property type="protein sequence ID" value="SCX38791.1"/>
    <property type="molecule type" value="Genomic_DNA"/>
</dbReference>
<dbReference type="STRING" id="1960309.SAMN03159343_0503"/>
<evidence type="ECO:0000313" key="1">
    <source>
        <dbReference type="EMBL" id="SCX38791.1"/>
    </source>
</evidence>
<dbReference type="SUPFAM" id="SSF55961">
    <property type="entry name" value="Bet v1-like"/>
    <property type="match status" value="1"/>
</dbReference>
<dbReference type="AlphaFoldDB" id="A0A1G4XCD1"/>
<reference evidence="2" key="1">
    <citation type="submission" date="2016-10" db="EMBL/GenBank/DDBJ databases">
        <authorList>
            <person name="Varghese N."/>
            <person name="Submissions S."/>
        </authorList>
    </citation>
    <scope>NUCLEOTIDE SEQUENCE [LARGE SCALE GENOMIC DNA]</scope>
    <source>
        <strain evidence="2">DSM 45722</strain>
    </source>
</reference>
<dbReference type="InterPro" id="IPR019587">
    <property type="entry name" value="Polyketide_cyclase/dehydratase"/>
</dbReference>
<protein>
    <submittedName>
        <fullName evidence="1">Polyketide cyclase / dehydrase and lipid transport</fullName>
    </submittedName>
</protein>
<accession>A0A1G4XCD1</accession>